<dbReference type="InterPro" id="IPR002781">
    <property type="entry name" value="TM_pro_TauE-like"/>
</dbReference>
<feature type="transmembrane region" description="Helical" evidence="5">
    <location>
        <begin position="102"/>
        <end position="121"/>
    </location>
</feature>
<comment type="similarity">
    <text evidence="5">Belongs to the 4-toluene sulfonate uptake permease (TSUP) (TC 2.A.102) family.</text>
</comment>
<keyword evidence="5" id="KW-1003">Cell membrane</keyword>
<dbReference type="Proteomes" id="UP001595665">
    <property type="component" value="Unassembled WGS sequence"/>
</dbReference>
<proteinExistence type="inferred from homology"/>
<dbReference type="PANTHER" id="PTHR43701">
    <property type="entry name" value="MEMBRANE TRANSPORTER PROTEIN MJ0441-RELATED"/>
    <property type="match status" value="1"/>
</dbReference>
<reference evidence="7" key="1">
    <citation type="journal article" date="2019" name="Int. J. Syst. Evol. Microbiol.">
        <title>The Global Catalogue of Microorganisms (GCM) 10K type strain sequencing project: providing services to taxonomists for standard genome sequencing and annotation.</title>
        <authorList>
            <consortium name="The Broad Institute Genomics Platform"/>
            <consortium name="The Broad Institute Genome Sequencing Center for Infectious Disease"/>
            <person name="Wu L."/>
            <person name="Ma J."/>
        </authorList>
    </citation>
    <scope>NUCLEOTIDE SEQUENCE [LARGE SCALE GENOMIC DNA]</scope>
    <source>
        <strain evidence="7">CCM 7480</strain>
    </source>
</reference>
<dbReference type="PANTHER" id="PTHR43701:SF2">
    <property type="entry name" value="MEMBRANE TRANSPORTER PROTEIN YJNA-RELATED"/>
    <property type="match status" value="1"/>
</dbReference>
<keyword evidence="7" id="KW-1185">Reference proteome</keyword>
<dbReference type="EMBL" id="JBHRVV010000001">
    <property type="protein sequence ID" value="MFC3457119.1"/>
    <property type="molecule type" value="Genomic_DNA"/>
</dbReference>
<dbReference type="RefSeq" id="WP_379733247.1">
    <property type="nucleotide sequence ID" value="NZ_JBHRVV010000001.1"/>
</dbReference>
<evidence type="ECO:0000256" key="5">
    <source>
        <dbReference type="RuleBase" id="RU363041"/>
    </source>
</evidence>
<comment type="subcellular location">
    <subcellularLocation>
        <location evidence="5">Cell membrane</location>
        <topology evidence="5">Multi-pass membrane protein</topology>
    </subcellularLocation>
    <subcellularLocation>
        <location evidence="1">Membrane</location>
        <topology evidence="1">Multi-pass membrane protein</topology>
    </subcellularLocation>
</comment>
<feature type="transmembrane region" description="Helical" evidence="5">
    <location>
        <begin position="192"/>
        <end position="210"/>
    </location>
</feature>
<protein>
    <recommendedName>
        <fullName evidence="5">Probable membrane transporter protein</fullName>
    </recommendedName>
</protein>
<feature type="transmembrane region" description="Helical" evidence="5">
    <location>
        <begin position="244"/>
        <end position="263"/>
    </location>
</feature>
<evidence type="ECO:0000256" key="4">
    <source>
        <dbReference type="ARBA" id="ARBA00023136"/>
    </source>
</evidence>
<dbReference type="InterPro" id="IPR051598">
    <property type="entry name" value="TSUP/Inactive_protease-like"/>
</dbReference>
<comment type="caution">
    <text evidence="6">The sequence shown here is derived from an EMBL/GenBank/DDBJ whole genome shotgun (WGS) entry which is preliminary data.</text>
</comment>
<evidence type="ECO:0000256" key="1">
    <source>
        <dbReference type="ARBA" id="ARBA00004141"/>
    </source>
</evidence>
<organism evidence="6 7">
    <name type="scientific">Massilia haematophila</name>
    <dbReference type="NCBI Taxonomy" id="457923"/>
    <lineage>
        <taxon>Bacteria</taxon>
        <taxon>Pseudomonadati</taxon>
        <taxon>Pseudomonadota</taxon>
        <taxon>Betaproteobacteria</taxon>
        <taxon>Burkholderiales</taxon>
        <taxon>Oxalobacteraceae</taxon>
        <taxon>Telluria group</taxon>
        <taxon>Massilia</taxon>
    </lineage>
</organism>
<keyword evidence="3 5" id="KW-1133">Transmembrane helix</keyword>
<feature type="transmembrane region" description="Helical" evidence="5">
    <location>
        <begin position="217"/>
        <end position="238"/>
    </location>
</feature>
<evidence type="ECO:0000313" key="7">
    <source>
        <dbReference type="Proteomes" id="UP001595665"/>
    </source>
</evidence>
<accession>A0ABV7PD92</accession>
<evidence type="ECO:0000256" key="2">
    <source>
        <dbReference type="ARBA" id="ARBA00022692"/>
    </source>
</evidence>
<feature type="transmembrane region" description="Helical" evidence="5">
    <location>
        <begin position="153"/>
        <end position="180"/>
    </location>
</feature>
<evidence type="ECO:0000313" key="6">
    <source>
        <dbReference type="EMBL" id="MFC3457119.1"/>
    </source>
</evidence>
<dbReference type="Pfam" id="PF01925">
    <property type="entry name" value="TauE"/>
    <property type="match status" value="1"/>
</dbReference>
<feature type="transmembrane region" description="Helical" evidence="5">
    <location>
        <begin position="47"/>
        <end position="65"/>
    </location>
</feature>
<keyword evidence="2 5" id="KW-0812">Transmembrane</keyword>
<keyword evidence="4 5" id="KW-0472">Membrane</keyword>
<name>A0ABV7PD92_9BURK</name>
<sequence>MQLAIPAILLNTALGAGLGFAGGLLGIGGGLIAIPMLAWLYGMDQHLAQGTALVMIAPNVLIGFYRYHQKHRIDLRAVAAISVFSMIAAYVSGRLASGIDAALLRIAFALFLLALGLYFGLDLLRRRLAGKGAAASPSPPAPRAPRELSSASLPMLGIASGAMSGIFTIGGGLVVVPALVGLFRMEQTRAQGMALALVVPSSLIALFAYAQGQHVAWAIGLPMAVGGIASVSAGVALAHRFPPARLRLLFCAVLVGTAVTMLVEARPF</sequence>
<feature type="transmembrane region" description="Helical" evidence="5">
    <location>
        <begin position="12"/>
        <end position="41"/>
    </location>
</feature>
<evidence type="ECO:0000256" key="3">
    <source>
        <dbReference type="ARBA" id="ARBA00022989"/>
    </source>
</evidence>
<gene>
    <name evidence="6" type="ORF">ACFOPH_02485</name>
</gene>